<comment type="caution">
    <text evidence="2">The sequence shown here is derived from an EMBL/GenBank/DDBJ whole genome shotgun (WGS) entry which is preliminary data.</text>
</comment>
<name>A0A0F9KQK5_9ZZZZ</name>
<dbReference type="AlphaFoldDB" id="A0A0F9KQK5"/>
<organism evidence="2">
    <name type="scientific">marine sediment metagenome</name>
    <dbReference type="NCBI Taxonomy" id="412755"/>
    <lineage>
        <taxon>unclassified sequences</taxon>
        <taxon>metagenomes</taxon>
        <taxon>ecological metagenomes</taxon>
    </lineage>
</organism>
<dbReference type="SUPFAM" id="SSF51126">
    <property type="entry name" value="Pectin lyase-like"/>
    <property type="match status" value="1"/>
</dbReference>
<keyword evidence="1" id="KW-1133">Transmembrane helix</keyword>
<dbReference type="InterPro" id="IPR011050">
    <property type="entry name" value="Pectin_lyase_fold/virulence"/>
</dbReference>
<evidence type="ECO:0000256" key="1">
    <source>
        <dbReference type="SAM" id="Phobius"/>
    </source>
</evidence>
<dbReference type="EMBL" id="LAZR01007610">
    <property type="protein sequence ID" value="KKM84138.1"/>
    <property type="molecule type" value="Genomic_DNA"/>
</dbReference>
<reference evidence="2" key="1">
    <citation type="journal article" date="2015" name="Nature">
        <title>Complex archaea that bridge the gap between prokaryotes and eukaryotes.</title>
        <authorList>
            <person name="Spang A."/>
            <person name="Saw J.H."/>
            <person name="Jorgensen S.L."/>
            <person name="Zaremba-Niedzwiedzka K."/>
            <person name="Martijn J."/>
            <person name="Lind A.E."/>
            <person name="van Eijk R."/>
            <person name="Schleper C."/>
            <person name="Guy L."/>
            <person name="Ettema T.J."/>
        </authorList>
    </citation>
    <scope>NUCLEOTIDE SEQUENCE</scope>
</reference>
<feature type="transmembrane region" description="Helical" evidence="1">
    <location>
        <begin position="334"/>
        <end position="351"/>
    </location>
</feature>
<evidence type="ECO:0008006" key="3">
    <source>
        <dbReference type="Google" id="ProtNLM"/>
    </source>
</evidence>
<keyword evidence="1" id="KW-0472">Membrane</keyword>
<keyword evidence="1" id="KW-0812">Transmembrane</keyword>
<accession>A0A0F9KQK5</accession>
<protein>
    <recommendedName>
        <fullName evidence="3">Right handed beta helix domain-containing protein</fullName>
    </recommendedName>
</protein>
<proteinExistence type="predicted"/>
<gene>
    <name evidence="2" type="ORF">LCGC14_1302230</name>
</gene>
<sequence length="356" mass="39122">MIVVSLLFAIPVKDESQGNVSSEQEFLDLKSSAFSTNTSDYITFVGPAIDTEPPYNLTNFRIFIDDSDPNYNWSKTAAENAWLTGSGVPGDPYIIENLYINAHGVGGGIKIKLSTKHFIIRNNWITNSGKIEYNAGILLYDTVENGIIEDNLITYVRKGIYAEFSCRNITARRNYLLSDHTTAGFGNAFKVTWSNDISLINNIAINFYSAGRFNENDGLTISKNYLENTIWSEDSIVAPIDVQNTDNSIITYNGMGGVYTNSPTFVHIVSGSGNIVFNNSQTITVPDLGISGLQTQDTTTSLMVFSDSYDNLIAHNFKVVKGGVASQGIPGFDFLLLLGIIGISSVIILMIQRKKH</sequence>
<evidence type="ECO:0000313" key="2">
    <source>
        <dbReference type="EMBL" id="KKM84138.1"/>
    </source>
</evidence>